<dbReference type="Proteomes" id="UP000623301">
    <property type="component" value="Unassembled WGS sequence"/>
</dbReference>
<protein>
    <submittedName>
        <fullName evidence="2">Uncharacterized protein</fullName>
    </submittedName>
</protein>
<sequence>MNSLKQKRHFNTKTVDFKTGGIQYSSGNILNSHSIFIPYNEIEINNYFREFKTDKFNLFVAIVSLGVLIKALLGLSDNPEGLNKGLWPLALLFFIVFTIATLLSRKHLLFIPTQRFILELYDNNPSEKEMTDFIQTLENNVKEYNTNNPNKEMVNSKKN</sequence>
<gene>
    <name evidence="2" type="ORF">JBL43_06055</name>
</gene>
<organism evidence="2 3">
    <name type="scientific">Aureibaculum flavum</name>
    <dbReference type="NCBI Taxonomy" id="2795986"/>
    <lineage>
        <taxon>Bacteria</taxon>
        <taxon>Pseudomonadati</taxon>
        <taxon>Bacteroidota</taxon>
        <taxon>Flavobacteriia</taxon>
        <taxon>Flavobacteriales</taxon>
        <taxon>Flavobacteriaceae</taxon>
        <taxon>Aureibaculum</taxon>
    </lineage>
</organism>
<feature type="transmembrane region" description="Helical" evidence="1">
    <location>
        <begin position="56"/>
        <end position="73"/>
    </location>
</feature>
<evidence type="ECO:0000313" key="2">
    <source>
        <dbReference type="EMBL" id="MBJ2173793.1"/>
    </source>
</evidence>
<accession>A0ABS0WPJ6</accession>
<proteinExistence type="predicted"/>
<name>A0ABS0WPJ6_9FLAO</name>
<evidence type="ECO:0000313" key="3">
    <source>
        <dbReference type="Proteomes" id="UP000623301"/>
    </source>
</evidence>
<evidence type="ECO:0000256" key="1">
    <source>
        <dbReference type="SAM" id="Phobius"/>
    </source>
</evidence>
<comment type="caution">
    <text evidence="2">The sequence shown here is derived from an EMBL/GenBank/DDBJ whole genome shotgun (WGS) entry which is preliminary data.</text>
</comment>
<keyword evidence="3" id="KW-1185">Reference proteome</keyword>
<keyword evidence="1" id="KW-0472">Membrane</keyword>
<keyword evidence="1" id="KW-1133">Transmembrane helix</keyword>
<dbReference type="RefSeq" id="WP_198840575.1">
    <property type="nucleotide sequence ID" value="NZ_JAEHFJ010000003.1"/>
</dbReference>
<keyword evidence="1" id="KW-0812">Transmembrane</keyword>
<reference evidence="2 3" key="1">
    <citation type="submission" date="2020-12" db="EMBL/GenBank/DDBJ databases">
        <title>Aureibaculum luteum sp. nov. and Aureibaculum flavum sp. nov., novel members of the family Flavobacteriaceae isolated from Antarctic intertidal sediments.</title>
        <authorList>
            <person name="He X."/>
            <person name="Zhang X."/>
        </authorList>
    </citation>
    <scope>NUCLEOTIDE SEQUENCE [LARGE SCALE GENOMIC DNA]</scope>
    <source>
        <strain evidence="2 3">A20</strain>
    </source>
</reference>
<feature type="transmembrane region" description="Helical" evidence="1">
    <location>
        <begin position="85"/>
        <end position="103"/>
    </location>
</feature>
<dbReference type="EMBL" id="JAEHFJ010000003">
    <property type="protein sequence ID" value="MBJ2173793.1"/>
    <property type="molecule type" value="Genomic_DNA"/>
</dbReference>